<comment type="caution">
    <text evidence="4">The sequence shown here is derived from an EMBL/GenBank/DDBJ whole genome shotgun (WGS) entry which is preliminary data.</text>
</comment>
<dbReference type="Pfam" id="PF04397">
    <property type="entry name" value="LytTR"/>
    <property type="match status" value="1"/>
</dbReference>
<dbReference type="PROSITE" id="PS50930">
    <property type="entry name" value="HTH_LYTTR"/>
    <property type="match status" value="1"/>
</dbReference>
<evidence type="ECO:0000313" key="4">
    <source>
        <dbReference type="EMBL" id="MCW3161108.1"/>
    </source>
</evidence>
<keyword evidence="5" id="KW-1185">Reference proteome</keyword>
<dbReference type="CDD" id="cd00156">
    <property type="entry name" value="REC"/>
    <property type="match status" value="1"/>
</dbReference>
<dbReference type="SUPFAM" id="SSF52172">
    <property type="entry name" value="CheY-like"/>
    <property type="match status" value="1"/>
</dbReference>
<evidence type="ECO:0000313" key="5">
    <source>
        <dbReference type="Proteomes" id="UP001163719"/>
    </source>
</evidence>
<dbReference type="PANTHER" id="PTHR37299:SF1">
    <property type="entry name" value="STAGE 0 SPORULATION PROTEIN A HOMOLOG"/>
    <property type="match status" value="1"/>
</dbReference>
<dbReference type="InterPro" id="IPR011006">
    <property type="entry name" value="CheY-like_superfamily"/>
</dbReference>
<dbReference type="EMBL" id="JAPDHV010000003">
    <property type="protein sequence ID" value="MCW3161108.1"/>
    <property type="molecule type" value="Genomic_DNA"/>
</dbReference>
<dbReference type="RefSeq" id="WP_264743061.1">
    <property type="nucleotide sequence ID" value="NZ_JAPDHV010000003.1"/>
</dbReference>
<proteinExistence type="predicted"/>
<dbReference type="InterPro" id="IPR001789">
    <property type="entry name" value="Sig_transdc_resp-reg_receiver"/>
</dbReference>
<accession>A0ABT3HN09</accession>
<dbReference type="SMART" id="SM00850">
    <property type="entry name" value="LytTR"/>
    <property type="match status" value="1"/>
</dbReference>
<feature type="domain" description="HTH LytTR-type" evidence="3">
    <location>
        <begin position="137"/>
        <end position="240"/>
    </location>
</feature>
<dbReference type="InterPro" id="IPR007492">
    <property type="entry name" value="LytTR_DNA-bd_dom"/>
</dbReference>
<dbReference type="Gene3D" id="3.40.50.2300">
    <property type="match status" value="1"/>
</dbReference>
<evidence type="ECO:0000256" key="1">
    <source>
        <dbReference type="PROSITE-ProRule" id="PRU00169"/>
    </source>
</evidence>
<comment type="caution">
    <text evidence="1">Lacks conserved residue(s) required for the propagation of feature annotation.</text>
</comment>
<keyword evidence="4" id="KW-0238">DNA-binding</keyword>
<dbReference type="PROSITE" id="PS50110">
    <property type="entry name" value="RESPONSE_REGULATORY"/>
    <property type="match status" value="1"/>
</dbReference>
<sequence length="242" mass="28589">MKTKLQICIIDEHDDIENLTKLLKREFPEFKVAFYTNNIEDAYIYLSKNSPHLLFLNMKFIDENGIKIFRKIRRNLSQIIFIAESEREAIEAIKKGVTDYLLKPIKNLDFVILINKALEAINYQKTFTYSNSLQNKINIPTIQGFKRINIDEIIRCEADSNYTFIHLLDKTKVLVCKTLQEFENYFSEHNFFRVHHKHLINLDHLREYIKGKGGQVIMTDNSVVDVSVRKKNDFLYKMDSSN</sequence>
<organism evidence="4 5">
    <name type="scientific">Chryseobacterium oryctis</name>
    <dbReference type="NCBI Taxonomy" id="2952618"/>
    <lineage>
        <taxon>Bacteria</taxon>
        <taxon>Pseudomonadati</taxon>
        <taxon>Bacteroidota</taxon>
        <taxon>Flavobacteriia</taxon>
        <taxon>Flavobacteriales</taxon>
        <taxon>Weeksellaceae</taxon>
        <taxon>Chryseobacterium group</taxon>
        <taxon>Chryseobacterium</taxon>
    </lineage>
</organism>
<gene>
    <name evidence="4" type="ORF">OH806_07485</name>
</gene>
<dbReference type="GO" id="GO:0003677">
    <property type="term" value="F:DNA binding"/>
    <property type="evidence" value="ECO:0007669"/>
    <property type="project" value="UniProtKB-KW"/>
</dbReference>
<dbReference type="Proteomes" id="UP001163719">
    <property type="component" value="Unassembled WGS sequence"/>
</dbReference>
<reference evidence="4" key="1">
    <citation type="submission" date="2022-10" db="EMBL/GenBank/DDBJ databases">
        <title>Chryseobacterium babae sp. nov. isolated from the gut of the beetle Oryctes rhinoceros, and Chryseobacterium kimseyorum sp. nov., isolated from a stick insect rearing cage.</title>
        <authorList>
            <person name="Shelomi M."/>
            <person name="Han C.-J."/>
            <person name="Chen W.-M."/>
            <person name="Chen H.-K."/>
            <person name="Liaw S.-J."/>
            <person name="Muhle E."/>
            <person name="Clermont D."/>
        </authorList>
    </citation>
    <scope>NUCLEOTIDE SEQUENCE</scope>
    <source>
        <strain evidence="4">WLa1L2M3</strain>
    </source>
</reference>
<name>A0ABT3HN09_9FLAO</name>
<dbReference type="SMART" id="SM00448">
    <property type="entry name" value="REC"/>
    <property type="match status" value="1"/>
</dbReference>
<dbReference type="InterPro" id="IPR046947">
    <property type="entry name" value="LytR-like"/>
</dbReference>
<protein>
    <submittedName>
        <fullName evidence="4">LytTR family DNA-binding domain-containing protein</fullName>
    </submittedName>
</protein>
<evidence type="ECO:0000259" key="2">
    <source>
        <dbReference type="PROSITE" id="PS50110"/>
    </source>
</evidence>
<feature type="domain" description="Response regulatory" evidence="2">
    <location>
        <begin position="6"/>
        <end position="118"/>
    </location>
</feature>
<dbReference type="Pfam" id="PF00072">
    <property type="entry name" value="Response_reg"/>
    <property type="match status" value="1"/>
</dbReference>
<dbReference type="Gene3D" id="2.40.50.1020">
    <property type="entry name" value="LytTr DNA-binding domain"/>
    <property type="match status" value="1"/>
</dbReference>
<dbReference type="PANTHER" id="PTHR37299">
    <property type="entry name" value="TRANSCRIPTIONAL REGULATOR-RELATED"/>
    <property type="match status" value="1"/>
</dbReference>
<evidence type="ECO:0000259" key="3">
    <source>
        <dbReference type="PROSITE" id="PS50930"/>
    </source>
</evidence>